<comment type="caution">
    <text evidence="2">The sequence shown here is derived from an EMBL/GenBank/DDBJ whole genome shotgun (WGS) entry which is preliminary data.</text>
</comment>
<evidence type="ECO:0000313" key="2">
    <source>
        <dbReference type="EMBL" id="PZQ49673.1"/>
    </source>
</evidence>
<keyword evidence="1" id="KW-1133">Transmembrane helix</keyword>
<accession>A0A2W5Q4N3</accession>
<protein>
    <submittedName>
        <fullName evidence="2">Uncharacterized protein</fullName>
    </submittedName>
</protein>
<reference evidence="2 3" key="1">
    <citation type="submission" date="2017-08" db="EMBL/GenBank/DDBJ databases">
        <title>Infants hospitalized years apart are colonized by the same room-sourced microbial strains.</title>
        <authorList>
            <person name="Brooks B."/>
            <person name="Olm M.R."/>
            <person name="Firek B.A."/>
            <person name="Baker R."/>
            <person name="Thomas B.C."/>
            <person name="Morowitz M.J."/>
            <person name="Banfield J.F."/>
        </authorList>
    </citation>
    <scope>NUCLEOTIDE SEQUENCE [LARGE SCALE GENOMIC DNA]</scope>
    <source>
        <strain evidence="2">S2_005_002_R2_34</strain>
    </source>
</reference>
<keyword evidence="1" id="KW-0812">Transmembrane</keyword>
<keyword evidence="1" id="KW-0472">Membrane</keyword>
<organism evidence="2 3">
    <name type="scientific">Rhodovulum sulfidophilum</name>
    <name type="common">Rhodobacter sulfidophilus</name>
    <dbReference type="NCBI Taxonomy" id="35806"/>
    <lineage>
        <taxon>Bacteria</taxon>
        <taxon>Pseudomonadati</taxon>
        <taxon>Pseudomonadota</taxon>
        <taxon>Alphaproteobacteria</taxon>
        <taxon>Rhodobacterales</taxon>
        <taxon>Paracoccaceae</taxon>
        <taxon>Rhodovulum</taxon>
    </lineage>
</organism>
<name>A0A2W5Q4N3_RHOSU</name>
<sequence>MTGQELTTVLAAALVGAVALGWILRWIFGLLNAGPGIDLIEHHALVARFAAAEAEIAELRARLGEEPPASS</sequence>
<dbReference type="Proteomes" id="UP000249185">
    <property type="component" value="Unassembled WGS sequence"/>
</dbReference>
<feature type="transmembrane region" description="Helical" evidence="1">
    <location>
        <begin position="6"/>
        <end position="28"/>
    </location>
</feature>
<gene>
    <name evidence="2" type="ORF">DI556_09375</name>
</gene>
<proteinExistence type="predicted"/>
<dbReference type="EMBL" id="QFPW01000006">
    <property type="protein sequence ID" value="PZQ49673.1"/>
    <property type="molecule type" value="Genomic_DNA"/>
</dbReference>
<evidence type="ECO:0000313" key="3">
    <source>
        <dbReference type="Proteomes" id="UP000249185"/>
    </source>
</evidence>
<evidence type="ECO:0000256" key="1">
    <source>
        <dbReference type="SAM" id="Phobius"/>
    </source>
</evidence>
<dbReference type="AlphaFoldDB" id="A0A2W5Q4N3"/>